<evidence type="ECO:0000313" key="2">
    <source>
        <dbReference type="Proteomes" id="UP000002971"/>
    </source>
</evidence>
<reference evidence="1 2" key="1">
    <citation type="journal article" date="2011" name="J. Bacteriol.">
        <title>Genome Sequence of Lactobacillus ruminis SPM0211, Isolated from a Fecal Sample from a Healthy Korean.</title>
        <authorList>
            <person name="Lee S."/>
            <person name="Cho Y.J."/>
            <person name="Lee A.H."/>
            <person name="Chun J."/>
            <person name="Ha N.J."/>
            <person name="Ko G."/>
        </authorList>
    </citation>
    <scope>NUCLEOTIDE SEQUENCE [LARGE SCALE GENOMIC DNA]</scope>
    <source>
        <strain evidence="1 2">SPM0211</strain>
    </source>
</reference>
<protein>
    <submittedName>
        <fullName evidence="1">Uncharacterized protein</fullName>
    </submittedName>
</protein>
<dbReference type="EMBL" id="AFOJ01000002">
    <property type="protein sequence ID" value="EGM53486.1"/>
    <property type="molecule type" value="Genomic_DNA"/>
</dbReference>
<dbReference type="Proteomes" id="UP000002971">
    <property type="component" value="Unassembled WGS sequence"/>
</dbReference>
<dbReference type="AlphaFoldDB" id="F7QYY1"/>
<name>F7QYY1_9LACO</name>
<sequence length="34" mass="4203">MVRIGYLQKTLRISWFPEFFAFKDCFLTNLKEIF</sequence>
<evidence type="ECO:0000313" key="1">
    <source>
        <dbReference type="EMBL" id="EGM53486.1"/>
    </source>
</evidence>
<gene>
    <name evidence="1" type="ORF">LRU_00622</name>
</gene>
<proteinExistence type="predicted"/>
<comment type="caution">
    <text evidence="1">The sequence shown here is derived from an EMBL/GenBank/DDBJ whole genome shotgun (WGS) entry which is preliminary data.</text>
</comment>
<organism evidence="1 2">
    <name type="scientific">Ligilactobacillus ruminis SPM0211</name>
    <dbReference type="NCBI Taxonomy" id="1040964"/>
    <lineage>
        <taxon>Bacteria</taxon>
        <taxon>Bacillati</taxon>
        <taxon>Bacillota</taxon>
        <taxon>Bacilli</taxon>
        <taxon>Lactobacillales</taxon>
        <taxon>Lactobacillaceae</taxon>
        <taxon>Ligilactobacillus</taxon>
    </lineage>
</organism>
<accession>F7QYY1</accession>